<proteinExistence type="inferred from homology"/>
<evidence type="ECO:0000313" key="11">
    <source>
        <dbReference type="Proteomes" id="UP000279307"/>
    </source>
</evidence>
<keyword evidence="4" id="KW-0479">Metal-binding</keyword>
<keyword evidence="7" id="KW-0408">Iron</keyword>
<dbReference type="InterPro" id="IPR037151">
    <property type="entry name" value="AlkB-like_sf"/>
</dbReference>
<accession>A0A3L8DX52</accession>
<dbReference type="GO" id="GO:0046872">
    <property type="term" value="F:metal ion binding"/>
    <property type="evidence" value="ECO:0007669"/>
    <property type="project" value="UniProtKB-KW"/>
</dbReference>
<keyword evidence="8" id="KW-0539">Nucleus</keyword>
<dbReference type="AlphaFoldDB" id="A0A3L8DX52"/>
<dbReference type="PANTHER" id="PTHR46030">
    <property type="entry name" value="ALPHA-KETOGLUTARATE-DEPENDENT DIOXYGENASE ALKB HOMOLOG 6"/>
    <property type="match status" value="1"/>
</dbReference>
<protein>
    <recommendedName>
        <fullName evidence="9">Fe2OG dioxygenase domain-containing protein</fullName>
    </recommendedName>
</protein>
<evidence type="ECO:0000256" key="8">
    <source>
        <dbReference type="ARBA" id="ARBA00023242"/>
    </source>
</evidence>
<dbReference type="EMBL" id="QOIP01000003">
    <property type="protein sequence ID" value="RLU24813.1"/>
    <property type="molecule type" value="Genomic_DNA"/>
</dbReference>
<evidence type="ECO:0000256" key="7">
    <source>
        <dbReference type="ARBA" id="ARBA00023004"/>
    </source>
</evidence>
<evidence type="ECO:0000259" key="9">
    <source>
        <dbReference type="PROSITE" id="PS51471"/>
    </source>
</evidence>
<evidence type="ECO:0000256" key="6">
    <source>
        <dbReference type="ARBA" id="ARBA00023002"/>
    </source>
</evidence>
<dbReference type="SUPFAM" id="SSF51197">
    <property type="entry name" value="Clavaminate synthase-like"/>
    <property type="match status" value="1"/>
</dbReference>
<dbReference type="InterPro" id="IPR027450">
    <property type="entry name" value="AlkB-like"/>
</dbReference>
<dbReference type="Proteomes" id="UP000279307">
    <property type="component" value="Chromosome 3"/>
</dbReference>
<evidence type="ECO:0000256" key="2">
    <source>
        <dbReference type="ARBA" id="ARBA00004123"/>
    </source>
</evidence>
<evidence type="ECO:0000256" key="5">
    <source>
        <dbReference type="ARBA" id="ARBA00022964"/>
    </source>
</evidence>
<organism evidence="10 11">
    <name type="scientific">Ooceraea biroi</name>
    <name type="common">Clonal raider ant</name>
    <name type="synonym">Cerapachys biroi</name>
    <dbReference type="NCBI Taxonomy" id="2015173"/>
    <lineage>
        <taxon>Eukaryota</taxon>
        <taxon>Metazoa</taxon>
        <taxon>Ecdysozoa</taxon>
        <taxon>Arthropoda</taxon>
        <taxon>Hexapoda</taxon>
        <taxon>Insecta</taxon>
        <taxon>Pterygota</taxon>
        <taxon>Neoptera</taxon>
        <taxon>Endopterygota</taxon>
        <taxon>Hymenoptera</taxon>
        <taxon>Apocrita</taxon>
        <taxon>Aculeata</taxon>
        <taxon>Formicoidea</taxon>
        <taxon>Formicidae</taxon>
        <taxon>Dorylinae</taxon>
        <taxon>Ooceraea</taxon>
    </lineage>
</organism>
<comment type="similarity">
    <text evidence="3">Belongs to the alkB family.</text>
</comment>
<comment type="cofactor">
    <cofactor evidence="1">
        <name>Fe(2+)</name>
        <dbReference type="ChEBI" id="CHEBI:29033"/>
    </cofactor>
</comment>
<name>A0A3L8DX52_OOCBI</name>
<comment type="caution">
    <text evidence="10">The sequence shown here is derived from an EMBL/GenBank/DDBJ whole genome shotgun (WGS) entry which is preliminary data.</text>
</comment>
<evidence type="ECO:0000256" key="3">
    <source>
        <dbReference type="ARBA" id="ARBA00007879"/>
    </source>
</evidence>
<comment type="subcellular location">
    <subcellularLocation>
        <location evidence="2">Nucleus</location>
    </subcellularLocation>
</comment>
<keyword evidence="5" id="KW-0223">Dioxygenase</keyword>
<dbReference type="InterPro" id="IPR005123">
    <property type="entry name" value="Oxoglu/Fe-dep_dioxygenase_dom"/>
</dbReference>
<evidence type="ECO:0000256" key="1">
    <source>
        <dbReference type="ARBA" id="ARBA00001954"/>
    </source>
</evidence>
<dbReference type="PANTHER" id="PTHR46030:SF1">
    <property type="entry name" value="ALPHA-KETOGLUTARATE-DEPENDENT DIOXYGENASE ALKB HOMOLOG 6"/>
    <property type="match status" value="1"/>
</dbReference>
<sequence>MTEQQHSSLQGAVVSQIPDTVCYIPNFISEEEETQIVKCVNSVPQPKWTQLSHRRLQNWGGIPHPKGMIAEEIPSVGSQDVCPRFDLEWLQRYIDKVAALNTFEKGIVPNHVLINEYLPGQGIMAHSDGPLFHPVVTTISCGSHTLLDFYKRLETAEQQQPKLEFSLLLERRSLLVLRKDLYHNYLHSIAERDVDSISEASIKNLHMCTEKFTEGQAIKRGTRLSLTIRHVPKTSKLKLKIF</sequence>
<dbReference type="OrthoDB" id="412814at2759"/>
<evidence type="ECO:0000313" key="10">
    <source>
        <dbReference type="EMBL" id="RLU24813.1"/>
    </source>
</evidence>
<evidence type="ECO:0000256" key="4">
    <source>
        <dbReference type="ARBA" id="ARBA00022723"/>
    </source>
</evidence>
<dbReference type="PROSITE" id="PS51471">
    <property type="entry name" value="FE2OG_OXY"/>
    <property type="match status" value="1"/>
</dbReference>
<feature type="domain" description="Fe2OG dioxygenase" evidence="9">
    <location>
        <begin position="108"/>
        <end position="232"/>
    </location>
</feature>
<gene>
    <name evidence="10" type="ORF">DMN91_002903</name>
</gene>
<dbReference type="Pfam" id="PF13532">
    <property type="entry name" value="2OG-FeII_Oxy_2"/>
    <property type="match status" value="1"/>
</dbReference>
<dbReference type="Gene3D" id="2.60.120.590">
    <property type="entry name" value="Alpha-ketoglutarate-dependent dioxygenase AlkB-like"/>
    <property type="match status" value="1"/>
</dbReference>
<dbReference type="InterPro" id="IPR032862">
    <property type="entry name" value="ALKBH6"/>
</dbReference>
<dbReference type="GO" id="GO:0005634">
    <property type="term" value="C:nucleus"/>
    <property type="evidence" value="ECO:0007669"/>
    <property type="project" value="UniProtKB-SubCell"/>
</dbReference>
<keyword evidence="6" id="KW-0560">Oxidoreductase</keyword>
<reference evidence="10 11" key="1">
    <citation type="journal article" date="2018" name="Genome Res.">
        <title>The genomic architecture and molecular evolution of ant odorant receptors.</title>
        <authorList>
            <person name="McKenzie S.K."/>
            <person name="Kronauer D.J.C."/>
        </authorList>
    </citation>
    <scope>NUCLEOTIDE SEQUENCE [LARGE SCALE GENOMIC DNA]</scope>
    <source>
        <strain evidence="10">Clonal line C1</strain>
    </source>
</reference>
<dbReference type="GO" id="GO:0051213">
    <property type="term" value="F:dioxygenase activity"/>
    <property type="evidence" value="ECO:0007669"/>
    <property type="project" value="UniProtKB-KW"/>
</dbReference>